<dbReference type="PANTHER" id="PTHR32071">
    <property type="entry name" value="TRANSCRIPTIONAL REGULATORY PROTEIN"/>
    <property type="match status" value="1"/>
</dbReference>
<dbReference type="InterPro" id="IPR058031">
    <property type="entry name" value="AAA_lid_NorR"/>
</dbReference>
<sequence>MRVKAIGIAPYAGLKRLMEELAKEDPEMDLVVEQGDLEEGVDIARRAEKEGYELVISRGGTASLIREAVSIPVAEIPVSGYDMLRVLTLLKDYRGEVAIVGFPNITRGAAVICDLLNLSVHTVTVRKPSEVEEQLESRRRQGIQVVVGDVVTVKAAEKLGMHGLLITSGREAVLDAFEEGKRVYRLFSRLRREASLYRNILDRDRRGIVVFGGKERILFRNPAAARFPLSAPAVERAIQELVEESLRRGQSESRLLPLEESGVQIAAVPLDDRSGETRVAIHLEKCRFAVSPEKWGCVEIRHTRSEPKETAFHRFVGKSGALREAIQSAQKYSEWDVPVWISGEEGTGKEMFALAIHQASPRGDQPFIAVDSGCLKPEEWNELIADAVAGPFRRGTLYLKNAEKIPAKVQKRLGALIADEGDGPRWLISTVVDLGKEVRRGAFDRKLYQLLGRAHLPLPPLRERKEDMDDLIPLFIAEGNSKYGKSIVGMESELIEELKRLTWPGNIEELKRAVEAMVLKSDGHYIGRRETADILERLKQEASRPVGRELDWTGTLEEMEIQIIQRVLVEEGMNQTRAAQRLGINRSTLWRKLQNVHRETPPGNKR</sequence>
<dbReference type="Pfam" id="PF02954">
    <property type="entry name" value="HTH_8"/>
    <property type="match status" value="1"/>
</dbReference>
<protein>
    <submittedName>
        <fullName evidence="6">Transcriptional regulator with PAS, ATPase and Fis domain</fullName>
    </submittedName>
</protein>
<evidence type="ECO:0000256" key="2">
    <source>
        <dbReference type="ARBA" id="ARBA00022840"/>
    </source>
</evidence>
<dbReference type="SUPFAM" id="SSF52540">
    <property type="entry name" value="P-loop containing nucleoside triphosphate hydrolases"/>
    <property type="match status" value="1"/>
</dbReference>
<gene>
    <name evidence="6" type="ORF">CLV97_1164</name>
</gene>
<keyword evidence="7" id="KW-1185">Reference proteome</keyword>
<dbReference type="Pfam" id="PF25601">
    <property type="entry name" value="AAA_lid_14"/>
    <property type="match status" value="1"/>
</dbReference>
<dbReference type="RefSeq" id="WP_170070459.1">
    <property type="nucleotide sequence ID" value="NZ_PVNE01000016.1"/>
</dbReference>
<dbReference type="SUPFAM" id="SSF46689">
    <property type="entry name" value="Homeodomain-like"/>
    <property type="match status" value="1"/>
</dbReference>
<dbReference type="SUPFAM" id="SSF159800">
    <property type="entry name" value="PrpR receptor domain-like"/>
    <property type="match status" value="1"/>
</dbReference>
<dbReference type="Pfam" id="PF14532">
    <property type="entry name" value="Sigma54_activ_2"/>
    <property type="match status" value="1"/>
</dbReference>
<dbReference type="InterPro" id="IPR002197">
    <property type="entry name" value="HTH_Fis"/>
</dbReference>
<dbReference type="Pfam" id="PF06506">
    <property type="entry name" value="PrpR_N"/>
    <property type="match status" value="1"/>
</dbReference>
<feature type="domain" description="Sigma-54 factor interaction" evidence="5">
    <location>
        <begin position="315"/>
        <end position="519"/>
    </location>
</feature>
<dbReference type="GO" id="GO:0005524">
    <property type="term" value="F:ATP binding"/>
    <property type="evidence" value="ECO:0007669"/>
    <property type="project" value="UniProtKB-KW"/>
</dbReference>
<dbReference type="InterPro" id="IPR002078">
    <property type="entry name" value="Sigma_54_int"/>
</dbReference>
<dbReference type="GO" id="GO:0043565">
    <property type="term" value="F:sequence-specific DNA binding"/>
    <property type="evidence" value="ECO:0007669"/>
    <property type="project" value="InterPro"/>
</dbReference>
<name>A0A2T0LDI5_9BACL</name>
<keyword evidence="3" id="KW-0805">Transcription regulation</keyword>
<dbReference type="Gene3D" id="1.10.10.60">
    <property type="entry name" value="Homeodomain-like"/>
    <property type="match status" value="1"/>
</dbReference>
<evidence type="ECO:0000259" key="5">
    <source>
        <dbReference type="PROSITE" id="PS50045"/>
    </source>
</evidence>
<dbReference type="Gene3D" id="3.40.50.2300">
    <property type="match status" value="1"/>
</dbReference>
<evidence type="ECO:0000313" key="6">
    <source>
        <dbReference type="EMBL" id="PRX40121.1"/>
    </source>
</evidence>
<organism evidence="6 7">
    <name type="scientific">Planifilum fimeticola</name>
    <dbReference type="NCBI Taxonomy" id="201975"/>
    <lineage>
        <taxon>Bacteria</taxon>
        <taxon>Bacillati</taxon>
        <taxon>Bacillota</taxon>
        <taxon>Bacilli</taxon>
        <taxon>Bacillales</taxon>
        <taxon>Thermoactinomycetaceae</taxon>
        <taxon>Planifilum</taxon>
    </lineage>
</organism>
<dbReference type="PRINTS" id="PR01590">
    <property type="entry name" value="HTHFIS"/>
</dbReference>
<dbReference type="Gene3D" id="3.40.50.10660">
    <property type="entry name" value="PrpR receptor domain-like"/>
    <property type="match status" value="1"/>
</dbReference>
<comment type="caution">
    <text evidence="6">The sequence shown here is derived from an EMBL/GenBank/DDBJ whole genome shotgun (WGS) entry which is preliminary data.</text>
</comment>
<keyword evidence="4" id="KW-0804">Transcription</keyword>
<evidence type="ECO:0000256" key="4">
    <source>
        <dbReference type="ARBA" id="ARBA00023163"/>
    </source>
</evidence>
<keyword evidence="2" id="KW-0067">ATP-binding</keyword>
<accession>A0A2T0LDI5</accession>
<dbReference type="EMBL" id="PVNE01000016">
    <property type="protein sequence ID" value="PRX40121.1"/>
    <property type="molecule type" value="Genomic_DNA"/>
</dbReference>
<dbReference type="InterPro" id="IPR009057">
    <property type="entry name" value="Homeodomain-like_sf"/>
</dbReference>
<dbReference type="GO" id="GO:0006355">
    <property type="term" value="P:regulation of DNA-templated transcription"/>
    <property type="evidence" value="ECO:0007669"/>
    <property type="project" value="InterPro"/>
</dbReference>
<keyword evidence="1" id="KW-0547">Nucleotide-binding</keyword>
<dbReference type="InterPro" id="IPR027417">
    <property type="entry name" value="P-loop_NTPase"/>
</dbReference>
<dbReference type="Gene3D" id="1.10.8.60">
    <property type="match status" value="1"/>
</dbReference>
<proteinExistence type="predicted"/>
<dbReference type="PROSITE" id="PS50045">
    <property type="entry name" value="SIGMA54_INTERACT_4"/>
    <property type="match status" value="1"/>
</dbReference>
<dbReference type="GO" id="GO:0000156">
    <property type="term" value="F:phosphorelay response regulator activity"/>
    <property type="evidence" value="ECO:0007669"/>
    <property type="project" value="InterPro"/>
</dbReference>
<evidence type="ECO:0000256" key="3">
    <source>
        <dbReference type="ARBA" id="ARBA00023015"/>
    </source>
</evidence>
<dbReference type="InterPro" id="IPR010524">
    <property type="entry name" value="Sig_transdc_resp-reg_PrpR_N"/>
</dbReference>
<evidence type="ECO:0000313" key="7">
    <source>
        <dbReference type="Proteomes" id="UP000237797"/>
    </source>
</evidence>
<dbReference type="Proteomes" id="UP000237797">
    <property type="component" value="Unassembled WGS sequence"/>
</dbReference>
<evidence type="ECO:0000256" key="1">
    <source>
        <dbReference type="ARBA" id="ARBA00022741"/>
    </source>
</evidence>
<dbReference type="Gene3D" id="3.40.50.300">
    <property type="entry name" value="P-loop containing nucleotide triphosphate hydrolases"/>
    <property type="match status" value="1"/>
</dbReference>
<dbReference type="AlphaFoldDB" id="A0A2T0LDI5"/>
<reference evidence="6 7" key="1">
    <citation type="submission" date="2018-03" db="EMBL/GenBank/DDBJ databases">
        <title>Genomic Encyclopedia of Archaeal and Bacterial Type Strains, Phase II (KMG-II): from individual species to whole genera.</title>
        <authorList>
            <person name="Goeker M."/>
        </authorList>
    </citation>
    <scope>NUCLEOTIDE SEQUENCE [LARGE SCALE GENOMIC DNA]</scope>
    <source>
        <strain evidence="6 7">DSM 44946</strain>
    </source>
</reference>